<evidence type="ECO:0000313" key="6">
    <source>
        <dbReference type="EMBL" id="QYD73319.1"/>
    </source>
</evidence>
<dbReference type="CDD" id="cd02440">
    <property type="entry name" value="AdoMet_MTases"/>
    <property type="match status" value="1"/>
</dbReference>
<feature type="domain" description="Methyltransferase type 11" evidence="5">
    <location>
        <begin position="69"/>
        <end position="167"/>
    </location>
</feature>
<reference evidence="6 7" key="1">
    <citation type="submission" date="2021-07" db="EMBL/GenBank/DDBJ databases">
        <title>Paraburkholderia edwinii protects Aspergillus sp. from phenazines by acting as a toxin sponge.</title>
        <authorList>
            <person name="Dahlstrom K.M."/>
            <person name="Newman D.K."/>
        </authorList>
    </citation>
    <scope>NUCLEOTIDE SEQUENCE [LARGE SCALE GENOMIC DNA]</scope>
    <source>
        <strain evidence="6 7">Pe01</strain>
    </source>
</reference>
<dbReference type="InterPro" id="IPR029063">
    <property type="entry name" value="SAM-dependent_MTases_sf"/>
</dbReference>
<keyword evidence="2 6" id="KW-0489">Methyltransferase</keyword>
<keyword evidence="3" id="KW-0808">Transferase</keyword>
<evidence type="ECO:0000256" key="2">
    <source>
        <dbReference type="ARBA" id="ARBA00022603"/>
    </source>
</evidence>
<evidence type="ECO:0000256" key="3">
    <source>
        <dbReference type="ARBA" id="ARBA00022679"/>
    </source>
</evidence>
<dbReference type="PANTHER" id="PTHR44307:SF2">
    <property type="entry name" value="PHOSPHOETHANOLAMINE METHYLTRANSFERASE ISOFORM X1"/>
    <property type="match status" value="1"/>
</dbReference>
<accession>A0ABX8UWF4</accession>
<keyword evidence="7" id="KW-1185">Reference proteome</keyword>
<proteinExistence type="predicted"/>
<name>A0ABX8UWF4_9BURK</name>
<dbReference type="GO" id="GO:0032259">
    <property type="term" value="P:methylation"/>
    <property type="evidence" value="ECO:0007669"/>
    <property type="project" value="UniProtKB-KW"/>
</dbReference>
<dbReference type="Pfam" id="PF08241">
    <property type="entry name" value="Methyltransf_11"/>
    <property type="match status" value="1"/>
</dbReference>
<dbReference type="SUPFAM" id="SSF53335">
    <property type="entry name" value="S-adenosyl-L-methionine-dependent methyltransferases"/>
    <property type="match status" value="1"/>
</dbReference>
<organism evidence="6 7">
    <name type="scientific">Paraburkholderia edwinii</name>
    <dbReference type="NCBI Taxonomy" id="2861782"/>
    <lineage>
        <taxon>Bacteria</taxon>
        <taxon>Pseudomonadati</taxon>
        <taxon>Pseudomonadota</taxon>
        <taxon>Betaproteobacteria</taxon>
        <taxon>Burkholderiales</taxon>
        <taxon>Burkholderiaceae</taxon>
        <taxon>Paraburkholderia</taxon>
    </lineage>
</organism>
<sequence length="278" mass="30345">MIDSVKVEQHYGQASLIDRLRNALKADGLDEKALRPEDLAPLDQFHSRGLQATVELAQALNLGEATHVIDIGSGLGGPSRYLATKYGCRVSGIDLSQAYVDAARFLAERTGLADRVNYTCANALSLPFESEAFDVAWTQHVAMNIADRATLYREAFRVLRPGGRFAIFDVVAASGEPLHYPLPWAATPETSFLVTADRMQSLLLEQTFNVVSWTDCTEAAIQWFAEVQKARASMSGMPALTLGLHLVMGPGFPEMTKNLARNLREGRAALIQAIVAKP</sequence>
<evidence type="ECO:0000256" key="4">
    <source>
        <dbReference type="ARBA" id="ARBA00025707"/>
    </source>
</evidence>
<comment type="pathway">
    <text evidence="1">Lipid metabolism.</text>
</comment>
<gene>
    <name evidence="6" type="ORF">KZJ38_27160</name>
</gene>
<dbReference type="GO" id="GO:0008168">
    <property type="term" value="F:methyltransferase activity"/>
    <property type="evidence" value="ECO:0007669"/>
    <property type="project" value="UniProtKB-KW"/>
</dbReference>
<dbReference type="RefSeq" id="WP_219803057.1">
    <property type="nucleotide sequence ID" value="NZ_CP080096.1"/>
</dbReference>
<evidence type="ECO:0000256" key="1">
    <source>
        <dbReference type="ARBA" id="ARBA00005189"/>
    </source>
</evidence>
<evidence type="ECO:0000259" key="5">
    <source>
        <dbReference type="Pfam" id="PF08241"/>
    </source>
</evidence>
<dbReference type="InterPro" id="IPR013216">
    <property type="entry name" value="Methyltransf_11"/>
</dbReference>
<evidence type="ECO:0000313" key="7">
    <source>
        <dbReference type="Proteomes" id="UP000826462"/>
    </source>
</evidence>
<comment type="pathway">
    <text evidence="4">Phospholipid metabolism.</text>
</comment>
<dbReference type="Gene3D" id="3.40.50.150">
    <property type="entry name" value="Vaccinia Virus protein VP39"/>
    <property type="match status" value="1"/>
</dbReference>
<dbReference type="Proteomes" id="UP000826462">
    <property type="component" value="Chromosome 2"/>
</dbReference>
<dbReference type="EMBL" id="CP080096">
    <property type="protein sequence ID" value="QYD73319.1"/>
    <property type="molecule type" value="Genomic_DNA"/>
</dbReference>
<dbReference type="PANTHER" id="PTHR44307">
    <property type="entry name" value="PHOSPHOETHANOLAMINE METHYLTRANSFERASE"/>
    <property type="match status" value="1"/>
</dbReference>
<protein>
    <submittedName>
        <fullName evidence="6">Methyltransferase domain-containing protein</fullName>
    </submittedName>
</protein>